<protein>
    <submittedName>
        <fullName evidence="1">Uncharacterized protein</fullName>
    </submittedName>
</protein>
<name>A0ACB8E6Z5_9SAUR</name>
<keyword evidence="2" id="KW-1185">Reference proteome</keyword>
<comment type="caution">
    <text evidence="1">The sequence shown here is derived from an EMBL/GenBank/DDBJ whole genome shotgun (WGS) entry which is preliminary data.</text>
</comment>
<dbReference type="Proteomes" id="UP000827872">
    <property type="component" value="Linkage Group LG17"/>
</dbReference>
<sequence length="302" mass="33462">MRDPGEVAYTRVSGRDTHTVGTLRKDVDGERARLATFLAKSQELGSGSNCEADKQQRAYEALELWSEEVTQERNQLPSDLSDLRQQVAFLMAKREREKTALELSTAQEGVEEVDVEGELRAELRSLQGQLANLTLNHSPYPKSGGSVAAGRSASTYLRGLVSQGGPGKSFKVNFNGNPEELAFFLIQVGSYMKVHGTTIHGDPEMSMEWIRQAGDAEMRIRQVEQSEHQWSRAQRQPLQMPEKTMDNEKTWAGPSESAHARRRHLGLCLHCGEAGHLIASCPGRRIPAAASRTKGRSTREPP</sequence>
<reference evidence="1" key="1">
    <citation type="submission" date="2021-08" db="EMBL/GenBank/DDBJ databases">
        <title>The first chromosome-level gecko genome reveals the dynamic sex chromosomes of Neotropical dwarf geckos (Sphaerodactylidae: Sphaerodactylus).</title>
        <authorList>
            <person name="Pinto B.J."/>
            <person name="Keating S.E."/>
            <person name="Gamble T."/>
        </authorList>
    </citation>
    <scope>NUCLEOTIDE SEQUENCE</scope>
    <source>
        <strain evidence="1">TG3544</strain>
    </source>
</reference>
<evidence type="ECO:0000313" key="1">
    <source>
        <dbReference type="EMBL" id="KAH7987670.1"/>
    </source>
</evidence>
<accession>A0ACB8E6Z5</accession>
<dbReference type="EMBL" id="CM037630">
    <property type="protein sequence ID" value="KAH7987670.1"/>
    <property type="molecule type" value="Genomic_DNA"/>
</dbReference>
<organism evidence="1 2">
    <name type="scientific">Sphaerodactylus townsendi</name>
    <dbReference type="NCBI Taxonomy" id="933632"/>
    <lineage>
        <taxon>Eukaryota</taxon>
        <taxon>Metazoa</taxon>
        <taxon>Chordata</taxon>
        <taxon>Craniata</taxon>
        <taxon>Vertebrata</taxon>
        <taxon>Euteleostomi</taxon>
        <taxon>Lepidosauria</taxon>
        <taxon>Squamata</taxon>
        <taxon>Bifurcata</taxon>
        <taxon>Gekkota</taxon>
        <taxon>Sphaerodactylidae</taxon>
        <taxon>Sphaerodactylus</taxon>
    </lineage>
</organism>
<proteinExistence type="predicted"/>
<gene>
    <name evidence="1" type="ORF">K3G42_009081</name>
</gene>
<evidence type="ECO:0000313" key="2">
    <source>
        <dbReference type="Proteomes" id="UP000827872"/>
    </source>
</evidence>